<evidence type="ECO:0000313" key="7">
    <source>
        <dbReference type="EMBL" id="SPH16951.1"/>
    </source>
</evidence>
<feature type="signal peptide" evidence="5">
    <location>
        <begin position="1"/>
        <end position="30"/>
    </location>
</feature>
<evidence type="ECO:0000256" key="5">
    <source>
        <dbReference type="SAM" id="SignalP"/>
    </source>
</evidence>
<dbReference type="Gene3D" id="3.40.190.10">
    <property type="entry name" value="Periplasmic binding protein-like II"/>
    <property type="match status" value="1"/>
</dbReference>
<feature type="domain" description="Solute-binding protein family 5" evidence="6">
    <location>
        <begin position="78"/>
        <end position="435"/>
    </location>
</feature>
<evidence type="ECO:0000313" key="8">
    <source>
        <dbReference type="Proteomes" id="UP000244924"/>
    </source>
</evidence>
<evidence type="ECO:0000256" key="1">
    <source>
        <dbReference type="ARBA" id="ARBA00004418"/>
    </source>
</evidence>
<dbReference type="InterPro" id="IPR000914">
    <property type="entry name" value="SBP_5_dom"/>
</dbReference>
<evidence type="ECO:0000259" key="6">
    <source>
        <dbReference type="Pfam" id="PF00496"/>
    </source>
</evidence>
<dbReference type="RefSeq" id="WP_108851440.1">
    <property type="nucleotide sequence ID" value="NZ_OMOQ01000001.1"/>
</dbReference>
<keyword evidence="8" id="KW-1185">Reference proteome</keyword>
<dbReference type="Gene3D" id="3.10.105.10">
    <property type="entry name" value="Dipeptide-binding Protein, Domain 3"/>
    <property type="match status" value="1"/>
</dbReference>
<dbReference type="InterPro" id="IPR039424">
    <property type="entry name" value="SBP_5"/>
</dbReference>
<dbReference type="GO" id="GO:0043190">
    <property type="term" value="C:ATP-binding cassette (ABC) transporter complex"/>
    <property type="evidence" value="ECO:0007669"/>
    <property type="project" value="InterPro"/>
</dbReference>
<dbReference type="Gene3D" id="3.90.76.10">
    <property type="entry name" value="Dipeptide-binding Protein, Domain 1"/>
    <property type="match status" value="1"/>
</dbReference>
<evidence type="ECO:0000256" key="3">
    <source>
        <dbReference type="ARBA" id="ARBA00022448"/>
    </source>
</evidence>
<name>A0A2R8B2U5_9RHOB</name>
<dbReference type="Proteomes" id="UP000244924">
    <property type="component" value="Unassembled WGS sequence"/>
</dbReference>
<keyword evidence="4 5" id="KW-0732">Signal</keyword>
<dbReference type="PROSITE" id="PS51318">
    <property type="entry name" value="TAT"/>
    <property type="match status" value="1"/>
</dbReference>
<dbReference type="InterPro" id="IPR006311">
    <property type="entry name" value="TAT_signal"/>
</dbReference>
<evidence type="ECO:0000256" key="2">
    <source>
        <dbReference type="ARBA" id="ARBA00005695"/>
    </source>
</evidence>
<proteinExistence type="inferred from homology"/>
<dbReference type="GO" id="GO:1904680">
    <property type="term" value="F:peptide transmembrane transporter activity"/>
    <property type="evidence" value="ECO:0007669"/>
    <property type="project" value="TreeGrafter"/>
</dbReference>
<accession>A0A2R8B2U5</accession>
<dbReference type="GO" id="GO:0015833">
    <property type="term" value="P:peptide transport"/>
    <property type="evidence" value="ECO:0007669"/>
    <property type="project" value="TreeGrafter"/>
</dbReference>
<reference evidence="7 8" key="1">
    <citation type="submission" date="2018-03" db="EMBL/GenBank/DDBJ databases">
        <authorList>
            <person name="Keele B.F."/>
        </authorList>
    </citation>
    <scope>NUCLEOTIDE SEQUENCE [LARGE SCALE GENOMIC DNA]</scope>
    <source>
        <strain evidence="7 8">CECT 8626</strain>
    </source>
</reference>
<keyword evidence="3" id="KW-0813">Transport</keyword>
<comment type="similarity">
    <text evidence="2">Belongs to the bacterial solute-binding protein 5 family.</text>
</comment>
<dbReference type="PANTHER" id="PTHR30290:SF9">
    <property type="entry name" value="OLIGOPEPTIDE-BINDING PROTEIN APPA"/>
    <property type="match status" value="1"/>
</dbReference>
<comment type="subcellular location">
    <subcellularLocation>
        <location evidence="1">Periplasm</location>
    </subcellularLocation>
</comment>
<dbReference type="Pfam" id="PF00496">
    <property type="entry name" value="SBP_bac_5"/>
    <property type="match status" value="1"/>
</dbReference>
<sequence length="525" mass="57113">MKLLNWTRRGLLAAAGIALGLGVALPPASAQTPPGVLIVGQIAEPKSLDPAAVTAVNDFRILVNLYEGLVRYKSGTLEVEPGLATDWTISEDGTEYTFSLREGVTFHDGTPLNAEAVKFNFDRMLDESHPFHDTGPFPLAFFFGAVEKTEAVDDLTVKFTLNAPYAPFLSNLAYPTGLIVSPAAVEAHGAEFGRNPSGTGPFIFAEWRSNEAVVIERNPDYWGDPAGTEAVVFRPITDANTRVAEMLAGGIDMMVEVPPTALSQFEGDAFNIVEQAGPHLWFLILNAKEGPFADQRVRQAANYAINKEAIVNDVLEGTADVAAGPTPPAFAWAYNSELDPYPYDPEKAKALLAEAGAEGASLTFYVTEGGSGMLDPVPMGTAIQADLAAVGLDVKIETYEWNTFLGEVNPGLEGKADMAEMAWMTNDPDTLPYLALRTEAWPDKGGFNSGYYSNPQVDELLEAARTATDQEERARLYREMQAIVQEDAPWVFIANWKQNAVTNDRVENFQLEPSFLLHLQEVVKN</sequence>
<dbReference type="OrthoDB" id="9803988at2"/>
<dbReference type="PIRSF" id="PIRSF002741">
    <property type="entry name" value="MppA"/>
    <property type="match status" value="1"/>
</dbReference>
<protein>
    <submittedName>
        <fullName evidence="7">Periplasmic dipeptide transport protein</fullName>
    </submittedName>
</protein>
<dbReference type="PANTHER" id="PTHR30290">
    <property type="entry name" value="PERIPLASMIC BINDING COMPONENT OF ABC TRANSPORTER"/>
    <property type="match status" value="1"/>
</dbReference>
<dbReference type="InterPro" id="IPR030678">
    <property type="entry name" value="Peptide/Ni-bd"/>
</dbReference>
<gene>
    <name evidence="7" type="primary">dppA_1</name>
    <name evidence="7" type="ORF">DEA8626_00465</name>
</gene>
<dbReference type="SUPFAM" id="SSF53850">
    <property type="entry name" value="Periplasmic binding protein-like II"/>
    <property type="match status" value="1"/>
</dbReference>
<feature type="chain" id="PRO_5015329697" evidence="5">
    <location>
        <begin position="31"/>
        <end position="525"/>
    </location>
</feature>
<dbReference type="EMBL" id="OMOQ01000001">
    <property type="protein sequence ID" value="SPH16951.1"/>
    <property type="molecule type" value="Genomic_DNA"/>
</dbReference>
<organism evidence="7 8">
    <name type="scientific">Albidovulum aquaemixtae</name>
    <dbReference type="NCBI Taxonomy" id="1542388"/>
    <lineage>
        <taxon>Bacteria</taxon>
        <taxon>Pseudomonadati</taxon>
        <taxon>Pseudomonadota</taxon>
        <taxon>Alphaproteobacteria</taxon>
        <taxon>Rhodobacterales</taxon>
        <taxon>Paracoccaceae</taxon>
        <taxon>Albidovulum</taxon>
    </lineage>
</organism>
<dbReference type="GO" id="GO:0030288">
    <property type="term" value="C:outer membrane-bounded periplasmic space"/>
    <property type="evidence" value="ECO:0007669"/>
    <property type="project" value="UniProtKB-ARBA"/>
</dbReference>
<dbReference type="CDD" id="cd08493">
    <property type="entry name" value="PBP2_DppA_like"/>
    <property type="match status" value="1"/>
</dbReference>
<evidence type="ECO:0000256" key="4">
    <source>
        <dbReference type="ARBA" id="ARBA00022729"/>
    </source>
</evidence>
<dbReference type="AlphaFoldDB" id="A0A2R8B2U5"/>